<dbReference type="InterPro" id="IPR003914">
    <property type="entry name" value="Rabaptin"/>
</dbReference>
<dbReference type="SMART" id="SM00064">
    <property type="entry name" value="FYVE"/>
    <property type="match status" value="1"/>
</dbReference>
<evidence type="ECO:0000313" key="8">
    <source>
        <dbReference type="EMBL" id="OQR74703.1"/>
    </source>
</evidence>
<feature type="non-terminal residue" evidence="8">
    <location>
        <position position="1"/>
    </location>
</feature>
<dbReference type="InterPro" id="IPR011011">
    <property type="entry name" value="Znf_FYVE_PHD"/>
</dbReference>
<evidence type="ECO:0000259" key="7">
    <source>
        <dbReference type="PROSITE" id="PS50178"/>
    </source>
</evidence>
<dbReference type="FunCoup" id="A0A1V9XMR5">
    <property type="interactions" value="728"/>
</dbReference>
<feature type="region of interest" description="Disordered" evidence="6">
    <location>
        <begin position="112"/>
        <end position="133"/>
    </location>
</feature>
<feature type="domain" description="FYVE-type" evidence="7">
    <location>
        <begin position="529"/>
        <end position="586"/>
    </location>
</feature>
<keyword evidence="5" id="KW-0175">Coiled coil</keyword>
<dbReference type="PANTHER" id="PTHR31179">
    <property type="entry name" value="RAB GTPASE-BINDING EFFECTOR PROTEIN"/>
    <property type="match status" value="1"/>
</dbReference>
<dbReference type="STRING" id="418985.A0A1V9XMR5"/>
<organism evidence="8 9">
    <name type="scientific">Tropilaelaps mercedesae</name>
    <dbReference type="NCBI Taxonomy" id="418985"/>
    <lineage>
        <taxon>Eukaryota</taxon>
        <taxon>Metazoa</taxon>
        <taxon>Ecdysozoa</taxon>
        <taxon>Arthropoda</taxon>
        <taxon>Chelicerata</taxon>
        <taxon>Arachnida</taxon>
        <taxon>Acari</taxon>
        <taxon>Parasitiformes</taxon>
        <taxon>Mesostigmata</taxon>
        <taxon>Gamasina</taxon>
        <taxon>Dermanyssoidea</taxon>
        <taxon>Laelapidae</taxon>
        <taxon>Tropilaelaps</taxon>
    </lineage>
</organism>
<dbReference type="SUPFAM" id="SSF57903">
    <property type="entry name" value="FYVE/PHD zinc finger"/>
    <property type="match status" value="1"/>
</dbReference>
<feature type="region of interest" description="Disordered" evidence="6">
    <location>
        <begin position="1"/>
        <end position="76"/>
    </location>
</feature>
<feature type="coiled-coil region" evidence="5">
    <location>
        <begin position="413"/>
        <end position="492"/>
    </location>
</feature>
<dbReference type="PANTHER" id="PTHR31179:SF7">
    <property type="entry name" value="FYVE-TYPE DOMAIN-CONTAINING PROTEIN"/>
    <property type="match status" value="1"/>
</dbReference>
<name>A0A1V9XMR5_9ACAR</name>
<dbReference type="Gene3D" id="1.20.5.730">
    <property type="entry name" value="Single helix bin"/>
    <property type="match status" value="1"/>
</dbReference>
<dbReference type="Gene3D" id="3.30.40.10">
    <property type="entry name" value="Zinc/RING finger domain, C3HC4 (zinc finger)"/>
    <property type="match status" value="1"/>
</dbReference>
<dbReference type="GO" id="GO:0006897">
    <property type="term" value="P:endocytosis"/>
    <property type="evidence" value="ECO:0007669"/>
    <property type="project" value="InterPro"/>
</dbReference>
<dbReference type="InterPro" id="IPR000306">
    <property type="entry name" value="Znf_FYVE"/>
</dbReference>
<sequence length="596" mass="66610">AGGSQHQFPLSRLQSCGPTQSSSSAQQTTFAAGSGRTMRRVNNMQGSAPSRRSYQGIGDSHQTASASDELTGPSRESAVLCVSEKVGQTQKRKWKKTFEKVFRINRIPSVMEEDRGSSGTTAASPRGDADSDAALLDSTAGLGDVGEGSGEADTIDDDVLESFRARMAAEFDVQRAALMQMFMAKEDELKAEQEKNFALTKQIEEFIGPAGLDLDESMRNAQKQTVLLRSVVKPMEDEIEEYKSQIKTLTSELGKSRADCDNKREGEKREKEDLSRQISDAKSETQNLAAKIDANESLLANLSVKLSGLDSTLRDELNKLRNQLAELQWQNRQLSEDNDRLLARHCSKMEQRLATDGVKLPDVFEKTARMVEHDPALASALQGLEFEYLKLHERMVESTVIWENADEKLHSQVARLKEEQSFVQNERRDYEASVNSKLARLNGELAALRDSEKQLQAARARVSELELVEPLKNKFEKESHELRRKVLALQKDLDNSEAVQKDFVKLSQSLQVELEKLRVCDGEVRFQHPDDVNECNGCKKPLAGVKKMNCNHCGRIFCQTCVSKIIQSGPNRRSFNVCAVCHTLLDQKSAPYFSTQ</sequence>
<proteinExistence type="predicted"/>
<keyword evidence="3" id="KW-0862">Zinc</keyword>
<dbReference type="Proteomes" id="UP000192247">
    <property type="component" value="Unassembled WGS sequence"/>
</dbReference>
<protein>
    <submittedName>
        <fullName evidence="8">Rab GTPase-binding effector protein 1-like</fullName>
    </submittedName>
</protein>
<comment type="caution">
    <text evidence="8">The sequence shown here is derived from an EMBL/GenBank/DDBJ whole genome shotgun (WGS) entry which is preliminary data.</text>
</comment>
<dbReference type="CDD" id="cd15739">
    <property type="entry name" value="FYVE_RABE_unchar"/>
    <property type="match status" value="1"/>
</dbReference>
<feature type="compositionally biased region" description="Basic and acidic residues" evidence="6">
    <location>
        <begin position="254"/>
        <end position="281"/>
    </location>
</feature>
<evidence type="ECO:0000313" key="9">
    <source>
        <dbReference type="Proteomes" id="UP000192247"/>
    </source>
</evidence>
<keyword evidence="2 4" id="KW-0863">Zinc-finger</keyword>
<evidence type="ECO:0000256" key="4">
    <source>
        <dbReference type="PROSITE-ProRule" id="PRU00091"/>
    </source>
</evidence>
<accession>A0A1V9XMR5</accession>
<dbReference type="InParanoid" id="A0A1V9XMR5"/>
<feature type="compositionally biased region" description="Low complexity" evidence="6">
    <location>
        <begin position="19"/>
        <end position="34"/>
    </location>
</feature>
<reference evidence="8 9" key="1">
    <citation type="journal article" date="2017" name="Gigascience">
        <title>Draft genome of the honey bee ectoparasitic mite, Tropilaelaps mercedesae, is shaped by the parasitic life history.</title>
        <authorList>
            <person name="Dong X."/>
            <person name="Armstrong S.D."/>
            <person name="Xia D."/>
            <person name="Makepeace B.L."/>
            <person name="Darby A.C."/>
            <person name="Kadowaki T."/>
        </authorList>
    </citation>
    <scope>NUCLEOTIDE SEQUENCE [LARGE SCALE GENOMIC DNA]</scope>
    <source>
        <strain evidence="8">Wuxi-XJTLU</strain>
    </source>
</reference>
<evidence type="ECO:0000256" key="3">
    <source>
        <dbReference type="ARBA" id="ARBA00022833"/>
    </source>
</evidence>
<feature type="compositionally biased region" description="Polar residues" evidence="6">
    <location>
        <begin position="40"/>
        <end position="53"/>
    </location>
</feature>
<feature type="compositionally biased region" description="Polar residues" evidence="6">
    <location>
        <begin position="1"/>
        <end position="18"/>
    </location>
</feature>
<dbReference type="Pfam" id="PF09311">
    <property type="entry name" value="Rab5-bind"/>
    <property type="match status" value="1"/>
</dbReference>
<dbReference type="GO" id="GO:0005096">
    <property type="term" value="F:GTPase activator activity"/>
    <property type="evidence" value="ECO:0007669"/>
    <property type="project" value="InterPro"/>
</dbReference>
<feature type="region of interest" description="Disordered" evidence="6">
    <location>
        <begin position="253"/>
        <end position="281"/>
    </location>
</feature>
<dbReference type="FunFam" id="1.20.5.730:FF:000005">
    <property type="entry name" value="RABaptiN (Rab effector)"/>
    <property type="match status" value="1"/>
</dbReference>
<evidence type="ECO:0000256" key="2">
    <source>
        <dbReference type="ARBA" id="ARBA00022771"/>
    </source>
</evidence>
<gene>
    <name evidence="8" type="ORF">BIW11_08892</name>
</gene>
<dbReference type="PROSITE" id="PS50178">
    <property type="entry name" value="ZF_FYVE"/>
    <property type="match status" value="1"/>
</dbReference>
<dbReference type="InterPro" id="IPR017455">
    <property type="entry name" value="Znf_FYVE-rel"/>
</dbReference>
<keyword evidence="1" id="KW-0479">Metal-binding</keyword>
<evidence type="ECO:0000256" key="6">
    <source>
        <dbReference type="SAM" id="MobiDB-lite"/>
    </source>
</evidence>
<evidence type="ECO:0000256" key="1">
    <source>
        <dbReference type="ARBA" id="ARBA00022723"/>
    </source>
</evidence>
<keyword evidence="9" id="KW-1185">Reference proteome</keyword>
<dbReference type="EMBL" id="MNPL01007539">
    <property type="protein sequence ID" value="OQR74703.1"/>
    <property type="molecule type" value="Genomic_DNA"/>
</dbReference>
<dbReference type="GO" id="GO:0008270">
    <property type="term" value="F:zinc ion binding"/>
    <property type="evidence" value="ECO:0007669"/>
    <property type="project" value="UniProtKB-KW"/>
</dbReference>
<dbReference type="Pfam" id="PF01363">
    <property type="entry name" value="FYVE"/>
    <property type="match status" value="1"/>
</dbReference>
<dbReference type="OrthoDB" id="79940at2759"/>
<dbReference type="SUPFAM" id="SSF103652">
    <property type="entry name" value="G protein-binding domain"/>
    <property type="match status" value="1"/>
</dbReference>
<dbReference type="InterPro" id="IPR015390">
    <property type="entry name" value="Rabaptin_Rab5-bd_dom"/>
</dbReference>
<evidence type="ECO:0000256" key="5">
    <source>
        <dbReference type="SAM" id="Coils"/>
    </source>
</evidence>
<dbReference type="AlphaFoldDB" id="A0A1V9XMR5"/>
<dbReference type="InterPro" id="IPR013083">
    <property type="entry name" value="Znf_RING/FYVE/PHD"/>
</dbReference>